<comment type="caution">
    <text evidence="1">The sequence shown here is derived from an EMBL/GenBank/DDBJ whole genome shotgun (WGS) entry which is preliminary data.</text>
</comment>
<gene>
    <name evidence="1" type="ORF">FEV09_02510</name>
</gene>
<dbReference type="Proteomes" id="UP001152872">
    <property type="component" value="Unassembled WGS sequence"/>
</dbReference>
<dbReference type="AlphaFoldDB" id="A0A9X4M9C2"/>
<name>A0A9X4M9C2_9CYAN</name>
<evidence type="ECO:0000313" key="2">
    <source>
        <dbReference type="Proteomes" id="UP001152872"/>
    </source>
</evidence>
<sequence length="90" mass="10147">MAVATYTLGMGRKLFLSLSILNEEFMQYLMTDLHQRFIGALNYNKPLAVGDVFRADNTKTYTVVSINDTRDKSKDVKSVTVIPVRETVNA</sequence>
<reference evidence="1" key="1">
    <citation type="submission" date="2019-05" db="EMBL/GenBank/DDBJ databases">
        <title>Whole genome sequencing of Pseudanabaena catenata USMAC16.</title>
        <authorList>
            <person name="Khan Z."/>
            <person name="Omar W.M."/>
            <person name="Convey P."/>
            <person name="Merican F."/>
            <person name="Najimudin N."/>
        </authorList>
    </citation>
    <scope>NUCLEOTIDE SEQUENCE</scope>
    <source>
        <strain evidence="1">USMAC16</strain>
    </source>
</reference>
<evidence type="ECO:0000313" key="1">
    <source>
        <dbReference type="EMBL" id="MDG3493421.1"/>
    </source>
</evidence>
<organism evidence="1 2">
    <name type="scientific">Pseudanabaena catenata USMAC16</name>
    <dbReference type="NCBI Taxonomy" id="1855837"/>
    <lineage>
        <taxon>Bacteria</taxon>
        <taxon>Bacillati</taxon>
        <taxon>Cyanobacteriota</taxon>
        <taxon>Cyanophyceae</taxon>
        <taxon>Pseudanabaenales</taxon>
        <taxon>Pseudanabaenaceae</taxon>
        <taxon>Pseudanabaena</taxon>
    </lineage>
</organism>
<dbReference type="EMBL" id="VBTY01000011">
    <property type="protein sequence ID" value="MDG3493421.1"/>
    <property type="molecule type" value="Genomic_DNA"/>
</dbReference>
<keyword evidence="2" id="KW-1185">Reference proteome</keyword>
<protein>
    <submittedName>
        <fullName evidence="1">Uncharacterized protein</fullName>
    </submittedName>
</protein>
<dbReference type="RefSeq" id="WP_009625463.1">
    <property type="nucleotide sequence ID" value="NZ_VBTY01000011.1"/>
</dbReference>
<proteinExistence type="predicted"/>
<accession>A0A9X4M9C2</accession>